<dbReference type="SUPFAM" id="SSF51391">
    <property type="entry name" value="Thiamin phosphate synthase"/>
    <property type="match status" value="1"/>
</dbReference>
<name>A0A2V4UHI9_9GAMM</name>
<evidence type="ECO:0000256" key="1">
    <source>
        <dbReference type="ARBA" id="ARBA00004948"/>
    </source>
</evidence>
<protein>
    <submittedName>
        <fullName evidence="4">Thiamine-phosphate diphosphorylase</fullName>
    </submittedName>
</protein>
<feature type="domain" description="Thiamine phosphate synthase/TenI" evidence="3">
    <location>
        <begin position="12"/>
        <end position="195"/>
    </location>
</feature>
<keyword evidence="2" id="KW-0784">Thiamine biosynthesis</keyword>
<evidence type="ECO:0000256" key="2">
    <source>
        <dbReference type="ARBA" id="ARBA00022977"/>
    </source>
</evidence>
<dbReference type="PANTHER" id="PTHR20857:SF15">
    <property type="entry name" value="THIAMINE-PHOSPHATE SYNTHASE"/>
    <property type="match status" value="1"/>
</dbReference>
<dbReference type="InterPro" id="IPR036206">
    <property type="entry name" value="ThiamineP_synth_sf"/>
</dbReference>
<dbReference type="Pfam" id="PF02581">
    <property type="entry name" value="TMP-TENI"/>
    <property type="match status" value="1"/>
</dbReference>
<dbReference type="GO" id="GO:0004789">
    <property type="term" value="F:thiamine-phosphate diphosphorylase activity"/>
    <property type="evidence" value="ECO:0007669"/>
    <property type="project" value="TreeGrafter"/>
</dbReference>
<sequence length="222" mass="23896">MIQSSNFLMPQLYLLTNDDEFSLLYQKLEAALATGLIALLQIRRKKILALPDGDSQLYDEALQIVDLASVYKVPVVINDDIGLAAKLGVGVHLGQKDGNVSDAKQSLAPNQIIGRTCHRDSALVKEAKSDGASYAAMGAVFTSTTKPNADIVSHEQLVLGCQQGIDMCVIGGLTAENISTLAGLPIKYVAVVGDIMDLPVAQIAERCQQWKQAFSKWEKPAL</sequence>
<comment type="pathway">
    <text evidence="1">Cofactor biosynthesis; thiamine diphosphate biosynthesis.</text>
</comment>
<dbReference type="AlphaFoldDB" id="A0A2V4UHI9"/>
<gene>
    <name evidence="4" type="ORF">DFP82_10370</name>
</gene>
<dbReference type="GO" id="GO:0009228">
    <property type="term" value="P:thiamine biosynthetic process"/>
    <property type="evidence" value="ECO:0007669"/>
    <property type="project" value="UniProtKB-KW"/>
</dbReference>
<accession>A0A2V4UHI9</accession>
<dbReference type="PANTHER" id="PTHR20857">
    <property type="entry name" value="THIAMINE-PHOSPHATE PYROPHOSPHORYLASE"/>
    <property type="match status" value="1"/>
</dbReference>
<dbReference type="OrthoDB" id="9789949at2"/>
<organism evidence="4 5">
    <name type="scientific">Psychrobacter fozii</name>
    <dbReference type="NCBI Taxonomy" id="198480"/>
    <lineage>
        <taxon>Bacteria</taxon>
        <taxon>Pseudomonadati</taxon>
        <taxon>Pseudomonadota</taxon>
        <taxon>Gammaproteobacteria</taxon>
        <taxon>Moraxellales</taxon>
        <taxon>Moraxellaceae</taxon>
        <taxon>Psychrobacter</taxon>
    </lineage>
</organism>
<proteinExistence type="predicted"/>
<evidence type="ECO:0000259" key="3">
    <source>
        <dbReference type="Pfam" id="PF02581"/>
    </source>
</evidence>
<dbReference type="Proteomes" id="UP000247746">
    <property type="component" value="Unassembled WGS sequence"/>
</dbReference>
<dbReference type="InterPro" id="IPR013785">
    <property type="entry name" value="Aldolase_TIM"/>
</dbReference>
<evidence type="ECO:0000313" key="5">
    <source>
        <dbReference type="Proteomes" id="UP000247746"/>
    </source>
</evidence>
<evidence type="ECO:0000313" key="4">
    <source>
        <dbReference type="EMBL" id="PYE39627.1"/>
    </source>
</evidence>
<dbReference type="CDD" id="cd00564">
    <property type="entry name" value="TMP_TenI"/>
    <property type="match status" value="1"/>
</dbReference>
<keyword evidence="5" id="KW-1185">Reference proteome</keyword>
<dbReference type="InterPro" id="IPR022998">
    <property type="entry name" value="ThiamineP_synth_TenI"/>
</dbReference>
<dbReference type="RefSeq" id="WP_110922623.1">
    <property type="nucleotide sequence ID" value="NZ_QJSU01000003.1"/>
</dbReference>
<comment type="caution">
    <text evidence="4">The sequence shown here is derived from an EMBL/GenBank/DDBJ whole genome shotgun (WGS) entry which is preliminary data.</text>
</comment>
<reference evidence="4 5" key="1">
    <citation type="submission" date="2018-06" db="EMBL/GenBank/DDBJ databases">
        <title>Genomic Encyclopedia of Type Strains, Phase III (KMG-III): the genomes of soil and plant-associated and newly described type strains.</title>
        <authorList>
            <person name="Whitman W."/>
        </authorList>
    </citation>
    <scope>NUCLEOTIDE SEQUENCE [LARGE SCALE GENOMIC DNA]</scope>
    <source>
        <strain evidence="4 5">CECT 5889</strain>
    </source>
</reference>
<dbReference type="Gene3D" id="3.20.20.70">
    <property type="entry name" value="Aldolase class I"/>
    <property type="match status" value="1"/>
</dbReference>
<dbReference type="EMBL" id="QJSU01000003">
    <property type="protein sequence ID" value="PYE39627.1"/>
    <property type="molecule type" value="Genomic_DNA"/>
</dbReference>
<dbReference type="GO" id="GO:0005737">
    <property type="term" value="C:cytoplasm"/>
    <property type="evidence" value="ECO:0007669"/>
    <property type="project" value="TreeGrafter"/>
</dbReference>